<name>A0ABD6EC13_9BILA</name>
<dbReference type="Proteomes" id="UP001608902">
    <property type="component" value="Unassembled WGS sequence"/>
</dbReference>
<dbReference type="Gene3D" id="3.10.20.90">
    <property type="entry name" value="Phosphatidylinositol 3-kinase Catalytic Subunit, Chain A, domain 1"/>
    <property type="match status" value="1"/>
</dbReference>
<dbReference type="SUPFAM" id="SSF54236">
    <property type="entry name" value="Ubiquitin-like"/>
    <property type="match status" value="1"/>
</dbReference>
<comment type="caution">
    <text evidence="3">The sequence shown here is derived from an EMBL/GenBank/DDBJ whole genome shotgun (WGS) entry which is preliminary data.</text>
</comment>
<organism evidence="3 4">
    <name type="scientific">Gnathostoma spinigerum</name>
    <dbReference type="NCBI Taxonomy" id="75299"/>
    <lineage>
        <taxon>Eukaryota</taxon>
        <taxon>Metazoa</taxon>
        <taxon>Ecdysozoa</taxon>
        <taxon>Nematoda</taxon>
        <taxon>Chromadorea</taxon>
        <taxon>Rhabditida</taxon>
        <taxon>Spirurina</taxon>
        <taxon>Gnathostomatomorpha</taxon>
        <taxon>Gnathostomatoidea</taxon>
        <taxon>Gnathostomatidae</taxon>
        <taxon>Gnathostoma</taxon>
    </lineage>
</organism>
<feature type="domain" description="Ras-associating" evidence="2">
    <location>
        <begin position="3"/>
        <end position="79"/>
    </location>
</feature>
<keyword evidence="1" id="KW-0175">Coiled coil</keyword>
<gene>
    <name evidence="3" type="ORF">AB6A40_001593</name>
</gene>
<dbReference type="InterPro" id="IPR033593">
    <property type="entry name" value="N-RASSF"/>
</dbReference>
<evidence type="ECO:0000256" key="1">
    <source>
        <dbReference type="SAM" id="Coils"/>
    </source>
</evidence>
<dbReference type="Pfam" id="PF00788">
    <property type="entry name" value="RA"/>
    <property type="match status" value="1"/>
</dbReference>
<dbReference type="InterPro" id="IPR000159">
    <property type="entry name" value="RA_dom"/>
</dbReference>
<keyword evidence="4" id="KW-1185">Reference proteome</keyword>
<evidence type="ECO:0000259" key="2">
    <source>
        <dbReference type="Pfam" id="PF00788"/>
    </source>
</evidence>
<dbReference type="AlphaFoldDB" id="A0ABD6EC13"/>
<feature type="coiled-coil region" evidence="1">
    <location>
        <begin position="322"/>
        <end position="384"/>
    </location>
</feature>
<evidence type="ECO:0000313" key="3">
    <source>
        <dbReference type="EMBL" id="MFH4974884.1"/>
    </source>
</evidence>
<dbReference type="InterPro" id="IPR029071">
    <property type="entry name" value="Ubiquitin-like_domsf"/>
</dbReference>
<reference evidence="3 4" key="1">
    <citation type="submission" date="2024-08" db="EMBL/GenBank/DDBJ databases">
        <title>Gnathostoma spinigerum genome.</title>
        <authorList>
            <person name="Gonzalez-Bertolin B."/>
            <person name="Monzon S."/>
            <person name="Zaballos A."/>
            <person name="Jimenez P."/>
            <person name="Dekumyoy P."/>
            <person name="Varona S."/>
            <person name="Cuesta I."/>
            <person name="Sumanam S."/>
            <person name="Adisakwattana P."/>
            <person name="Gasser R.B."/>
            <person name="Hernandez-Gonzalez A."/>
            <person name="Young N.D."/>
            <person name="Perteguer M.J."/>
        </authorList>
    </citation>
    <scope>NUCLEOTIDE SEQUENCE [LARGE SCALE GENOMIC DNA]</scope>
    <source>
        <strain evidence="3">AL3</strain>
        <tissue evidence="3">Liver</tissue>
    </source>
</reference>
<dbReference type="EMBL" id="JBGFUD010000608">
    <property type="protein sequence ID" value="MFH4974884.1"/>
    <property type="molecule type" value="Genomic_DNA"/>
</dbReference>
<proteinExistence type="predicted"/>
<dbReference type="PANTHER" id="PTHR15286:SF6">
    <property type="entry name" value="GH01133P"/>
    <property type="match status" value="1"/>
</dbReference>
<sequence>MELKVLMDGVERSVSGLTETTTCAQIIYALAHATGRKGKFVLVEKSHETERNLTSSERPLEILKNRGVYARTVTFVLKQLGIVTNTAQQSKTVITSPSVNSVLQTQSSGLLQFNDYSAYNTLRVDEPNEINESNRLSNAFASAGDSSFYSVNDLSASATLLKPSTSSAVRSTTAVGSLAYQKQSFSSVSLPCCSTTVGTNNIGKIRPPPPSYGDLIKMRHNTLRRGMNYHMLQPISFTDCGTDAQSMDSKMSITDADMRVHDLEWNRLDLESYVVNQRKIINGQKDRLLQLEASITDETQRELLQLKKQRENLHLVLDPLRAANLARELSAEKTALEQCQELIYHLESITRQNQELIDKQHRKISKLEEEIASVGSELSALIDTDAERLEETGDYDST</sequence>
<dbReference type="PANTHER" id="PTHR15286">
    <property type="entry name" value="RAS-ASSOCIATING DOMAIN CONTAINING PROTEIN"/>
    <property type="match status" value="1"/>
</dbReference>
<accession>A0ABD6EC13</accession>
<evidence type="ECO:0000313" key="4">
    <source>
        <dbReference type="Proteomes" id="UP001608902"/>
    </source>
</evidence>
<protein>
    <recommendedName>
        <fullName evidence="2">Ras-associating domain-containing protein</fullName>
    </recommendedName>
</protein>